<evidence type="ECO:0000313" key="2">
    <source>
        <dbReference type="Proteomes" id="UP001190700"/>
    </source>
</evidence>
<evidence type="ECO:0000313" key="1">
    <source>
        <dbReference type="EMBL" id="KAK3263651.1"/>
    </source>
</evidence>
<proteinExistence type="predicted"/>
<protein>
    <submittedName>
        <fullName evidence="1">Uncharacterized protein</fullName>
    </submittedName>
</protein>
<organism evidence="1 2">
    <name type="scientific">Cymbomonas tetramitiformis</name>
    <dbReference type="NCBI Taxonomy" id="36881"/>
    <lineage>
        <taxon>Eukaryota</taxon>
        <taxon>Viridiplantae</taxon>
        <taxon>Chlorophyta</taxon>
        <taxon>Pyramimonadophyceae</taxon>
        <taxon>Pyramimonadales</taxon>
        <taxon>Pyramimonadaceae</taxon>
        <taxon>Cymbomonas</taxon>
    </lineage>
</organism>
<dbReference type="AlphaFoldDB" id="A0AAE0FPI2"/>
<name>A0AAE0FPI2_9CHLO</name>
<dbReference type="Proteomes" id="UP001190700">
    <property type="component" value="Unassembled WGS sequence"/>
</dbReference>
<accession>A0AAE0FPI2</accession>
<gene>
    <name evidence="1" type="ORF">CYMTET_27557</name>
</gene>
<reference evidence="1 2" key="1">
    <citation type="journal article" date="2015" name="Genome Biol. Evol.">
        <title>Comparative Genomics of a Bacterivorous Green Alga Reveals Evolutionary Causalities and Consequences of Phago-Mixotrophic Mode of Nutrition.</title>
        <authorList>
            <person name="Burns J.A."/>
            <person name="Paasch A."/>
            <person name="Narechania A."/>
            <person name="Kim E."/>
        </authorList>
    </citation>
    <scope>NUCLEOTIDE SEQUENCE [LARGE SCALE GENOMIC DNA]</scope>
    <source>
        <strain evidence="1 2">PLY_AMNH</strain>
    </source>
</reference>
<keyword evidence="2" id="KW-1185">Reference proteome</keyword>
<comment type="caution">
    <text evidence="1">The sequence shown here is derived from an EMBL/GenBank/DDBJ whole genome shotgun (WGS) entry which is preliminary data.</text>
</comment>
<sequence>MWMEGRIRDQENVKTEHAAVQQELAVQQSERIAMVRRLAAAEALSMERADTTLDLEQRLTAVSIEKADVEERLVDMISGLRSDRRQQEVWVGRMIKSFFWDRHGGEGVLAKGEMVPLLDPRSTLRFCFKFWQQLILGHTKLVMSTPKSADASNQ</sequence>
<dbReference type="EMBL" id="LGRX02015176">
    <property type="protein sequence ID" value="KAK3263651.1"/>
    <property type="molecule type" value="Genomic_DNA"/>
</dbReference>